<evidence type="ECO:0000313" key="3">
    <source>
        <dbReference type="Proteomes" id="UP000184383"/>
    </source>
</evidence>
<sequence length="407" mass="44996">MDLLVSRKKKSTRKRLFPFFGSQKPTGNAFVEDRSRYYDFADTPVLFRPPSPLIDRQNISSDLNEELRDSCAVLFRGIELVETPCYSRPESVKADKGHTQAEAEAEAETMKKSQSPSNYLSPNIGSDTATRRGKHDSGIDLEGRRSSGQGVEISQFYETASEPKSQSVRTSIQSIKSLVFQSSGTDVSHDQDPHTLAFLSERSLCKSFEGEDSEAVEVFLNPDTTSKPCRVPSLSRPQTSRLTRKQCFENLQDVTPDVTLRNSTAFSELDFSDPNHVKQDTRPATAIELGVSYHQEKGHGAVVIDSNGLVHVMSAEEEAQRRADLQRAVTEKMTGIIGANTESSSNLPDNAKRENLAGHGKKETTTNSPPPKGKSLLHKLSVFALGKRKTTARKKDTSVFDRITEAV</sequence>
<dbReference type="VEuPathDB" id="FungiDB:ASPWEDRAFT_167466"/>
<proteinExistence type="predicted"/>
<feature type="compositionally biased region" description="Basic and acidic residues" evidence="1">
    <location>
        <begin position="135"/>
        <end position="145"/>
    </location>
</feature>
<dbReference type="STRING" id="1073089.A0A1L9S2R9"/>
<feature type="compositionally biased region" description="Basic and acidic residues" evidence="1">
    <location>
        <begin position="350"/>
        <end position="364"/>
    </location>
</feature>
<organism evidence="2 3">
    <name type="scientific">Aspergillus wentii DTO 134E9</name>
    <dbReference type="NCBI Taxonomy" id="1073089"/>
    <lineage>
        <taxon>Eukaryota</taxon>
        <taxon>Fungi</taxon>
        <taxon>Dikarya</taxon>
        <taxon>Ascomycota</taxon>
        <taxon>Pezizomycotina</taxon>
        <taxon>Eurotiomycetes</taxon>
        <taxon>Eurotiomycetidae</taxon>
        <taxon>Eurotiales</taxon>
        <taxon>Aspergillaceae</taxon>
        <taxon>Aspergillus</taxon>
        <taxon>Aspergillus subgen. Cremei</taxon>
    </lineage>
</organism>
<evidence type="ECO:0000256" key="1">
    <source>
        <dbReference type="SAM" id="MobiDB-lite"/>
    </source>
</evidence>
<feature type="compositionally biased region" description="Polar residues" evidence="1">
    <location>
        <begin position="112"/>
        <end position="128"/>
    </location>
</feature>
<dbReference type="EMBL" id="KV878209">
    <property type="protein sequence ID" value="OJJ41451.1"/>
    <property type="molecule type" value="Genomic_DNA"/>
</dbReference>
<protein>
    <submittedName>
        <fullName evidence="2">Uncharacterized protein</fullName>
    </submittedName>
</protein>
<dbReference type="GeneID" id="63745996"/>
<dbReference type="OrthoDB" id="4188313at2759"/>
<name>A0A1L9S2R9_ASPWE</name>
<feature type="region of interest" description="Disordered" evidence="1">
    <location>
        <begin position="89"/>
        <end position="147"/>
    </location>
</feature>
<dbReference type="AlphaFoldDB" id="A0A1L9S2R9"/>
<dbReference type="RefSeq" id="XP_040695127.1">
    <property type="nucleotide sequence ID" value="XM_040830148.1"/>
</dbReference>
<feature type="region of interest" description="Disordered" evidence="1">
    <location>
        <begin position="338"/>
        <end position="376"/>
    </location>
</feature>
<reference evidence="3" key="1">
    <citation type="journal article" date="2017" name="Genome Biol.">
        <title>Comparative genomics reveals high biological diversity and specific adaptations in the industrially and medically important fungal genus Aspergillus.</title>
        <authorList>
            <person name="de Vries R.P."/>
            <person name="Riley R."/>
            <person name="Wiebenga A."/>
            <person name="Aguilar-Osorio G."/>
            <person name="Amillis S."/>
            <person name="Uchima C.A."/>
            <person name="Anderluh G."/>
            <person name="Asadollahi M."/>
            <person name="Askin M."/>
            <person name="Barry K."/>
            <person name="Battaglia E."/>
            <person name="Bayram O."/>
            <person name="Benocci T."/>
            <person name="Braus-Stromeyer S.A."/>
            <person name="Caldana C."/>
            <person name="Canovas D."/>
            <person name="Cerqueira G.C."/>
            <person name="Chen F."/>
            <person name="Chen W."/>
            <person name="Choi C."/>
            <person name="Clum A."/>
            <person name="Dos Santos R.A."/>
            <person name="Damasio A.R."/>
            <person name="Diallinas G."/>
            <person name="Emri T."/>
            <person name="Fekete E."/>
            <person name="Flipphi M."/>
            <person name="Freyberg S."/>
            <person name="Gallo A."/>
            <person name="Gournas C."/>
            <person name="Habgood R."/>
            <person name="Hainaut M."/>
            <person name="Harispe M.L."/>
            <person name="Henrissat B."/>
            <person name="Hilden K.S."/>
            <person name="Hope R."/>
            <person name="Hossain A."/>
            <person name="Karabika E."/>
            <person name="Karaffa L."/>
            <person name="Karanyi Z."/>
            <person name="Krasevec N."/>
            <person name="Kuo A."/>
            <person name="Kusch H."/>
            <person name="LaButti K."/>
            <person name="Lagendijk E.L."/>
            <person name="Lapidus A."/>
            <person name="Levasseur A."/>
            <person name="Lindquist E."/>
            <person name="Lipzen A."/>
            <person name="Logrieco A.F."/>
            <person name="MacCabe A."/>
            <person name="Maekelae M.R."/>
            <person name="Malavazi I."/>
            <person name="Melin P."/>
            <person name="Meyer V."/>
            <person name="Mielnichuk N."/>
            <person name="Miskei M."/>
            <person name="Molnar A.P."/>
            <person name="Mule G."/>
            <person name="Ngan C.Y."/>
            <person name="Orejas M."/>
            <person name="Orosz E."/>
            <person name="Ouedraogo J.P."/>
            <person name="Overkamp K.M."/>
            <person name="Park H.-S."/>
            <person name="Perrone G."/>
            <person name="Piumi F."/>
            <person name="Punt P.J."/>
            <person name="Ram A.F."/>
            <person name="Ramon A."/>
            <person name="Rauscher S."/>
            <person name="Record E."/>
            <person name="Riano-Pachon D.M."/>
            <person name="Robert V."/>
            <person name="Roehrig J."/>
            <person name="Ruller R."/>
            <person name="Salamov A."/>
            <person name="Salih N.S."/>
            <person name="Samson R.A."/>
            <person name="Sandor E."/>
            <person name="Sanguinetti M."/>
            <person name="Schuetze T."/>
            <person name="Sepcic K."/>
            <person name="Shelest E."/>
            <person name="Sherlock G."/>
            <person name="Sophianopoulou V."/>
            <person name="Squina F.M."/>
            <person name="Sun H."/>
            <person name="Susca A."/>
            <person name="Todd R.B."/>
            <person name="Tsang A."/>
            <person name="Unkles S.E."/>
            <person name="van de Wiele N."/>
            <person name="van Rossen-Uffink D."/>
            <person name="Oliveira J.V."/>
            <person name="Vesth T.C."/>
            <person name="Visser J."/>
            <person name="Yu J.-H."/>
            <person name="Zhou M."/>
            <person name="Andersen M.R."/>
            <person name="Archer D.B."/>
            <person name="Baker S.E."/>
            <person name="Benoit I."/>
            <person name="Brakhage A.A."/>
            <person name="Braus G.H."/>
            <person name="Fischer R."/>
            <person name="Frisvad J.C."/>
            <person name="Goldman G.H."/>
            <person name="Houbraken J."/>
            <person name="Oakley B."/>
            <person name="Pocsi I."/>
            <person name="Scazzocchio C."/>
            <person name="Seiboth B."/>
            <person name="vanKuyk P.A."/>
            <person name="Wortman J."/>
            <person name="Dyer P.S."/>
            <person name="Grigoriev I.V."/>
        </authorList>
    </citation>
    <scope>NUCLEOTIDE SEQUENCE [LARGE SCALE GENOMIC DNA]</scope>
    <source>
        <strain evidence="3">DTO 134E9</strain>
    </source>
</reference>
<gene>
    <name evidence="2" type="ORF">ASPWEDRAFT_167466</name>
</gene>
<keyword evidence="3" id="KW-1185">Reference proteome</keyword>
<feature type="compositionally biased region" description="Basic and acidic residues" evidence="1">
    <location>
        <begin position="90"/>
        <end position="101"/>
    </location>
</feature>
<evidence type="ECO:0000313" key="2">
    <source>
        <dbReference type="EMBL" id="OJJ41451.1"/>
    </source>
</evidence>
<dbReference type="Proteomes" id="UP000184383">
    <property type="component" value="Unassembled WGS sequence"/>
</dbReference>
<accession>A0A1L9S2R9</accession>